<organism evidence="1 2">
    <name type="scientific">Undibacterium rugosum</name>
    <dbReference type="NCBI Taxonomy" id="2762291"/>
    <lineage>
        <taxon>Bacteria</taxon>
        <taxon>Pseudomonadati</taxon>
        <taxon>Pseudomonadota</taxon>
        <taxon>Betaproteobacteria</taxon>
        <taxon>Burkholderiales</taxon>
        <taxon>Oxalobacteraceae</taxon>
        <taxon>Undibacterium</taxon>
    </lineage>
</organism>
<evidence type="ECO:0000313" key="1">
    <source>
        <dbReference type="EMBL" id="MBC3934337.1"/>
    </source>
</evidence>
<name>A0A923HZS3_9BURK</name>
<gene>
    <name evidence="1" type="ORF">H8K47_03075</name>
</gene>
<sequence length="47" mass="5089">MQELNLVEVNEVSGAGIMYDIGKFWGSAFRNGDWDYPMAGSGYALGA</sequence>
<reference evidence="1" key="1">
    <citation type="submission" date="2020-08" db="EMBL/GenBank/DDBJ databases">
        <title>Novel species isolated from subtropical streams in China.</title>
        <authorList>
            <person name="Lu H."/>
        </authorList>
    </citation>
    <scope>NUCLEOTIDE SEQUENCE</scope>
    <source>
        <strain evidence="1">CY7W</strain>
    </source>
</reference>
<accession>A0A923HZS3</accession>
<protein>
    <submittedName>
        <fullName evidence="1">Uncharacterized protein</fullName>
    </submittedName>
</protein>
<dbReference type="RefSeq" id="WP_186879954.1">
    <property type="nucleotide sequence ID" value="NZ_JACOGG010000002.1"/>
</dbReference>
<proteinExistence type="predicted"/>
<evidence type="ECO:0000313" key="2">
    <source>
        <dbReference type="Proteomes" id="UP000612361"/>
    </source>
</evidence>
<keyword evidence="2" id="KW-1185">Reference proteome</keyword>
<dbReference type="EMBL" id="JACOGG010000002">
    <property type="protein sequence ID" value="MBC3934337.1"/>
    <property type="molecule type" value="Genomic_DNA"/>
</dbReference>
<comment type="caution">
    <text evidence="1">The sequence shown here is derived from an EMBL/GenBank/DDBJ whole genome shotgun (WGS) entry which is preliminary data.</text>
</comment>
<dbReference type="AlphaFoldDB" id="A0A923HZS3"/>
<dbReference type="Proteomes" id="UP000612361">
    <property type="component" value="Unassembled WGS sequence"/>
</dbReference>